<dbReference type="PROSITE" id="PS50294">
    <property type="entry name" value="WD_REPEATS_REGION"/>
    <property type="match status" value="2"/>
</dbReference>
<feature type="region of interest" description="Disordered" evidence="4">
    <location>
        <begin position="1"/>
        <end position="21"/>
    </location>
</feature>
<evidence type="ECO:0000256" key="3">
    <source>
        <dbReference type="PROSITE-ProRule" id="PRU00221"/>
    </source>
</evidence>
<feature type="repeat" description="WD" evidence="3">
    <location>
        <begin position="152"/>
        <end position="183"/>
    </location>
</feature>
<dbReference type="PRINTS" id="PR00320">
    <property type="entry name" value="GPROTEINBRPT"/>
</dbReference>
<feature type="repeat" description="WD" evidence="3">
    <location>
        <begin position="184"/>
        <end position="215"/>
    </location>
</feature>
<comment type="caution">
    <text evidence="5">The sequence shown here is derived from an EMBL/GenBank/DDBJ whole genome shotgun (WGS) entry which is preliminary data.</text>
</comment>
<feature type="repeat" description="WD" evidence="3">
    <location>
        <begin position="102"/>
        <end position="134"/>
    </location>
</feature>
<dbReference type="PROSITE" id="PS50082">
    <property type="entry name" value="WD_REPEATS_2"/>
    <property type="match status" value="3"/>
</dbReference>
<reference evidence="5" key="1">
    <citation type="submission" date="2023-01" db="EMBL/GenBank/DDBJ databases">
        <title>Metagenome sequencing of chrysophaentin producing Chrysophaeum taylorii.</title>
        <authorList>
            <person name="Davison J."/>
            <person name="Bewley C."/>
        </authorList>
    </citation>
    <scope>NUCLEOTIDE SEQUENCE</scope>
    <source>
        <strain evidence="5">NIES-1699</strain>
    </source>
</reference>
<dbReference type="Proteomes" id="UP001230188">
    <property type="component" value="Unassembled WGS sequence"/>
</dbReference>
<dbReference type="PANTHER" id="PTHR19857:SF8">
    <property type="entry name" value="ANGIO-ASSOCIATED MIGRATORY CELL PROTEIN"/>
    <property type="match status" value="1"/>
</dbReference>
<dbReference type="InterPro" id="IPR020472">
    <property type="entry name" value="WD40_PAC1"/>
</dbReference>
<gene>
    <name evidence="5" type="ORF">CTAYLR_003522</name>
</gene>
<name>A0AAD7UCB2_9STRA</name>
<accession>A0AAD7UCB2</accession>
<evidence type="ECO:0000256" key="1">
    <source>
        <dbReference type="ARBA" id="ARBA00022574"/>
    </source>
</evidence>
<evidence type="ECO:0000313" key="5">
    <source>
        <dbReference type="EMBL" id="KAJ8602186.1"/>
    </source>
</evidence>
<dbReference type="PANTHER" id="PTHR19857">
    <property type="entry name" value="MITOCHONDRIAL DIVISION PROTEIN 1-RELATED"/>
    <property type="match status" value="1"/>
</dbReference>
<dbReference type="InterPro" id="IPR051179">
    <property type="entry name" value="WD_repeat_multifunction"/>
</dbReference>
<organism evidence="5 6">
    <name type="scientific">Chrysophaeum taylorii</name>
    <dbReference type="NCBI Taxonomy" id="2483200"/>
    <lineage>
        <taxon>Eukaryota</taxon>
        <taxon>Sar</taxon>
        <taxon>Stramenopiles</taxon>
        <taxon>Ochrophyta</taxon>
        <taxon>Pelagophyceae</taxon>
        <taxon>Pelagomonadales</taxon>
        <taxon>Pelagomonadaceae</taxon>
        <taxon>Chrysophaeum</taxon>
    </lineage>
</organism>
<sequence>MEEDLSADMASMEVDAGFADEDGEILVEEEEDDAIADDDDEHIIVESEVPSDAIRDLPPHDDSVYAVAMKEFGDTRIIVTGGGDERAILSTTTTTTTTTIELLGHSDSVTCSGISRRGEFVATGSYDGSVKVWNARGALEKTLEGPGDVEWLEWHPRGEVIVAGARDGTCWLWDAIKGECLRVFVGHDGAVTCGLFTSDGNLVVTGSSDGTVRAWGPKKGVCRHSFASAAGFTRGPVVALHAHPTDPDLVAAAAEDGASVLHLKHKRVVAELDRGEEDTAVAFWGRWVAVGNVLGRLQIWDYTKPARRHDLELSDRAVVALDWHPTQPRLYVAAADGKLRNVDARSGDTLLVFEGATDALLAMAVVYAPTSDLVVAAGDDRIPRLFRADVVEEEGSSSSRFRLVKNNKGYY</sequence>
<dbReference type="InterPro" id="IPR015943">
    <property type="entry name" value="WD40/YVTN_repeat-like_dom_sf"/>
</dbReference>
<dbReference type="InterPro" id="IPR036322">
    <property type="entry name" value="WD40_repeat_dom_sf"/>
</dbReference>
<dbReference type="Gene3D" id="2.130.10.10">
    <property type="entry name" value="YVTN repeat-like/Quinoprotein amine dehydrogenase"/>
    <property type="match status" value="1"/>
</dbReference>
<keyword evidence="6" id="KW-1185">Reference proteome</keyword>
<dbReference type="Pfam" id="PF00400">
    <property type="entry name" value="WD40"/>
    <property type="match status" value="3"/>
</dbReference>
<dbReference type="InterPro" id="IPR001680">
    <property type="entry name" value="WD40_rpt"/>
</dbReference>
<evidence type="ECO:0000313" key="6">
    <source>
        <dbReference type="Proteomes" id="UP001230188"/>
    </source>
</evidence>
<dbReference type="CDD" id="cd00200">
    <property type="entry name" value="WD40"/>
    <property type="match status" value="1"/>
</dbReference>
<dbReference type="AlphaFoldDB" id="A0AAD7UCB2"/>
<evidence type="ECO:0000256" key="2">
    <source>
        <dbReference type="ARBA" id="ARBA00022737"/>
    </source>
</evidence>
<dbReference type="SMART" id="SM00320">
    <property type="entry name" value="WD40"/>
    <property type="match status" value="8"/>
</dbReference>
<proteinExistence type="predicted"/>
<evidence type="ECO:0000256" key="4">
    <source>
        <dbReference type="SAM" id="MobiDB-lite"/>
    </source>
</evidence>
<keyword evidence="2" id="KW-0677">Repeat</keyword>
<dbReference type="EMBL" id="JAQMWT010000389">
    <property type="protein sequence ID" value="KAJ8602186.1"/>
    <property type="molecule type" value="Genomic_DNA"/>
</dbReference>
<dbReference type="SUPFAM" id="SSF50978">
    <property type="entry name" value="WD40 repeat-like"/>
    <property type="match status" value="1"/>
</dbReference>
<keyword evidence="1 3" id="KW-0853">WD repeat</keyword>
<protein>
    <submittedName>
        <fullName evidence="5">Uncharacterized protein</fullName>
    </submittedName>
</protein>